<evidence type="ECO:0000313" key="9">
    <source>
        <dbReference type="Proteomes" id="UP001557470"/>
    </source>
</evidence>
<evidence type="ECO:0000313" key="8">
    <source>
        <dbReference type="EMBL" id="KAL0984985.1"/>
    </source>
</evidence>
<dbReference type="InterPro" id="IPR007593">
    <property type="entry name" value="CD225/Dispanin_fam"/>
</dbReference>
<evidence type="ECO:0000256" key="1">
    <source>
        <dbReference type="ARBA" id="ARBA00004370"/>
    </source>
</evidence>
<gene>
    <name evidence="8" type="ORF">UPYG_G00151450</name>
</gene>
<reference evidence="8 9" key="1">
    <citation type="submission" date="2024-06" db="EMBL/GenBank/DDBJ databases">
        <authorList>
            <person name="Pan Q."/>
            <person name="Wen M."/>
            <person name="Jouanno E."/>
            <person name="Zahm M."/>
            <person name="Klopp C."/>
            <person name="Cabau C."/>
            <person name="Louis A."/>
            <person name="Berthelot C."/>
            <person name="Parey E."/>
            <person name="Roest Crollius H."/>
            <person name="Montfort J."/>
            <person name="Robinson-Rechavi M."/>
            <person name="Bouchez O."/>
            <person name="Lampietro C."/>
            <person name="Lopez Roques C."/>
            <person name="Donnadieu C."/>
            <person name="Postlethwait J."/>
            <person name="Bobe J."/>
            <person name="Verreycken H."/>
            <person name="Guiguen Y."/>
        </authorList>
    </citation>
    <scope>NUCLEOTIDE SEQUENCE [LARGE SCALE GENOMIC DNA]</scope>
    <source>
        <strain evidence="8">Up_M1</strain>
        <tissue evidence="8">Testis</tissue>
    </source>
</reference>
<dbReference type="EMBL" id="JAGEUA010000004">
    <property type="protein sequence ID" value="KAL0984985.1"/>
    <property type="molecule type" value="Genomic_DNA"/>
</dbReference>
<evidence type="ECO:0000256" key="2">
    <source>
        <dbReference type="ARBA" id="ARBA00006843"/>
    </source>
</evidence>
<sequence>MDPNKTPSVPPSGWNSEEKSGLGQPDPPPYQDYPQSSNVGFTAPTGYPTAAGYPQGYGGQPQFVPVPGAPYGQPYPQGQYPQGQYPPGQYPQGQYPQGQYPQGQYPQGQGPQSTITVQPTIFVTQGPLVHPLPDYLCYSIFTLLCCCFPLGIAALIYSILTRDANNQGHQQMAEKNSRLARILNHSALGIGITFIILYIVYIIIFTSKLN</sequence>
<dbReference type="GO" id="GO:0016020">
    <property type="term" value="C:membrane"/>
    <property type="evidence" value="ECO:0007669"/>
    <property type="project" value="UniProtKB-SubCell"/>
</dbReference>
<feature type="transmembrane region" description="Helical" evidence="7">
    <location>
        <begin position="138"/>
        <end position="161"/>
    </location>
</feature>
<accession>A0ABD0WX25</accession>
<comment type="similarity">
    <text evidence="2">Belongs to the CD225/Dispanin family.</text>
</comment>
<proteinExistence type="inferred from homology"/>
<dbReference type="Pfam" id="PF04505">
    <property type="entry name" value="CD225"/>
    <property type="match status" value="1"/>
</dbReference>
<evidence type="ECO:0000256" key="5">
    <source>
        <dbReference type="ARBA" id="ARBA00023136"/>
    </source>
</evidence>
<evidence type="ECO:0000256" key="6">
    <source>
        <dbReference type="SAM" id="MobiDB-lite"/>
    </source>
</evidence>
<keyword evidence="3 7" id="KW-0812">Transmembrane</keyword>
<evidence type="ECO:0000256" key="7">
    <source>
        <dbReference type="SAM" id="Phobius"/>
    </source>
</evidence>
<evidence type="ECO:0000256" key="3">
    <source>
        <dbReference type="ARBA" id="ARBA00022692"/>
    </source>
</evidence>
<feature type="region of interest" description="Disordered" evidence="6">
    <location>
        <begin position="1"/>
        <end position="112"/>
    </location>
</feature>
<dbReference type="AlphaFoldDB" id="A0ABD0WX25"/>
<dbReference type="PANTHER" id="PTHR14948">
    <property type="entry name" value="NG5"/>
    <property type="match status" value="1"/>
</dbReference>
<feature type="compositionally biased region" description="Low complexity" evidence="6">
    <location>
        <begin position="46"/>
        <end position="112"/>
    </location>
</feature>
<feature type="transmembrane region" description="Helical" evidence="7">
    <location>
        <begin position="182"/>
        <end position="204"/>
    </location>
</feature>
<protein>
    <submittedName>
        <fullName evidence="8">Uncharacterized protein</fullName>
    </submittedName>
</protein>
<comment type="subcellular location">
    <subcellularLocation>
        <location evidence="1">Membrane</location>
    </subcellularLocation>
</comment>
<keyword evidence="9" id="KW-1185">Reference proteome</keyword>
<name>A0ABD0WX25_UMBPY</name>
<comment type="caution">
    <text evidence="8">The sequence shown here is derived from an EMBL/GenBank/DDBJ whole genome shotgun (WGS) entry which is preliminary data.</text>
</comment>
<evidence type="ECO:0000256" key="4">
    <source>
        <dbReference type="ARBA" id="ARBA00022989"/>
    </source>
</evidence>
<organism evidence="8 9">
    <name type="scientific">Umbra pygmaea</name>
    <name type="common">Eastern mudminnow</name>
    <dbReference type="NCBI Taxonomy" id="75934"/>
    <lineage>
        <taxon>Eukaryota</taxon>
        <taxon>Metazoa</taxon>
        <taxon>Chordata</taxon>
        <taxon>Craniata</taxon>
        <taxon>Vertebrata</taxon>
        <taxon>Euteleostomi</taxon>
        <taxon>Actinopterygii</taxon>
        <taxon>Neopterygii</taxon>
        <taxon>Teleostei</taxon>
        <taxon>Protacanthopterygii</taxon>
        <taxon>Esociformes</taxon>
        <taxon>Umbridae</taxon>
        <taxon>Umbra</taxon>
    </lineage>
</organism>
<keyword evidence="4 7" id="KW-1133">Transmembrane helix</keyword>
<dbReference type="InterPro" id="IPR051423">
    <property type="entry name" value="CD225/Dispanin"/>
</dbReference>
<keyword evidence="5 7" id="KW-0472">Membrane</keyword>
<dbReference type="PANTHER" id="PTHR14948:SF46">
    <property type="entry name" value="DISPANIN SUBFAMILY A MEMBER 2B-LIKE-RELATED"/>
    <property type="match status" value="1"/>
</dbReference>
<dbReference type="Proteomes" id="UP001557470">
    <property type="component" value="Unassembled WGS sequence"/>
</dbReference>